<keyword evidence="2" id="KW-1185">Reference proteome</keyword>
<dbReference type="EMBL" id="JAWDGP010001132">
    <property type="protein sequence ID" value="KAK3794218.1"/>
    <property type="molecule type" value="Genomic_DNA"/>
</dbReference>
<proteinExistence type="predicted"/>
<dbReference type="Proteomes" id="UP001283361">
    <property type="component" value="Unassembled WGS sequence"/>
</dbReference>
<name>A0AAE1E624_9GAST</name>
<comment type="caution">
    <text evidence="1">The sequence shown here is derived from an EMBL/GenBank/DDBJ whole genome shotgun (WGS) entry which is preliminary data.</text>
</comment>
<evidence type="ECO:0000313" key="2">
    <source>
        <dbReference type="Proteomes" id="UP001283361"/>
    </source>
</evidence>
<accession>A0AAE1E624</accession>
<sequence length="88" mass="10223">MVYLQAPRILRTQQISLKKDFFAEINSLKSQRLRQGFWTTEAQDVRPCEVSLGVSDAAGAAPCWFDSSCWLRRDKRVPHLPHHRQLTQ</sequence>
<protein>
    <submittedName>
        <fullName evidence="1">Uncharacterized protein</fullName>
    </submittedName>
</protein>
<evidence type="ECO:0000313" key="1">
    <source>
        <dbReference type="EMBL" id="KAK3794218.1"/>
    </source>
</evidence>
<organism evidence="1 2">
    <name type="scientific">Elysia crispata</name>
    <name type="common">lettuce slug</name>
    <dbReference type="NCBI Taxonomy" id="231223"/>
    <lineage>
        <taxon>Eukaryota</taxon>
        <taxon>Metazoa</taxon>
        <taxon>Spiralia</taxon>
        <taxon>Lophotrochozoa</taxon>
        <taxon>Mollusca</taxon>
        <taxon>Gastropoda</taxon>
        <taxon>Heterobranchia</taxon>
        <taxon>Euthyneura</taxon>
        <taxon>Panpulmonata</taxon>
        <taxon>Sacoglossa</taxon>
        <taxon>Placobranchoidea</taxon>
        <taxon>Plakobranchidae</taxon>
        <taxon>Elysia</taxon>
    </lineage>
</organism>
<gene>
    <name evidence="1" type="ORF">RRG08_049618</name>
</gene>
<dbReference type="AlphaFoldDB" id="A0AAE1E624"/>
<reference evidence="1" key="1">
    <citation type="journal article" date="2023" name="G3 (Bethesda)">
        <title>A reference genome for the long-term kleptoplast-retaining sea slug Elysia crispata morphotype clarki.</title>
        <authorList>
            <person name="Eastman K.E."/>
            <person name="Pendleton A.L."/>
            <person name="Shaikh M.A."/>
            <person name="Suttiyut T."/>
            <person name="Ogas R."/>
            <person name="Tomko P."/>
            <person name="Gavelis G."/>
            <person name="Widhalm J.R."/>
            <person name="Wisecaver J.H."/>
        </authorList>
    </citation>
    <scope>NUCLEOTIDE SEQUENCE</scope>
    <source>
        <strain evidence="1">ECLA1</strain>
    </source>
</reference>